<comment type="subcellular location">
    <subcellularLocation>
        <location evidence="1">Cell membrane</location>
        <topology evidence="1">Single-pass membrane protein</topology>
    </subcellularLocation>
    <subcellularLocation>
        <location evidence="7">Cell membrane</location>
        <topology evidence="7">Single-pass type II membrane protein</topology>
    </subcellularLocation>
</comment>
<keyword evidence="5 8" id="KW-1133">Transmembrane helix</keyword>
<proteinExistence type="inferred from homology"/>
<dbReference type="GO" id="GO:0015031">
    <property type="term" value="P:protein transport"/>
    <property type="evidence" value="ECO:0007669"/>
    <property type="project" value="UniProtKB-KW"/>
</dbReference>
<keyword evidence="7" id="KW-0653">Protein transport</keyword>
<dbReference type="EMBL" id="NKHF01000023">
    <property type="protein sequence ID" value="PCK32838.1"/>
    <property type="molecule type" value="Genomic_DNA"/>
</dbReference>
<dbReference type="Proteomes" id="UP000228621">
    <property type="component" value="Unassembled WGS sequence"/>
</dbReference>
<reference evidence="10" key="1">
    <citation type="journal article" date="2019" name="Genome Announc.">
        <title>Draft Genome Sequence of Pseudoalteromonas piscicida Strain 36Y ROTHPW, an Hypersaline Seawater Isolate from the South Coast of Sonora, Mexico.</title>
        <authorList>
            <person name="Sanchez-Diaz R."/>
            <person name="Molina-Garza Z.J."/>
            <person name="Cruz-Suarez L.E."/>
            <person name="Selvin J."/>
            <person name="Kiran G.S."/>
            <person name="Ibarra-Gamez J.C."/>
            <person name="Gomez-Gil B."/>
            <person name="Galaviz-Silva L."/>
        </authorList>
    </citation>
    <scope>NUCLEOTIDE SEQUENCE [LARGE SCALE GENOMIC DNA]</scope>
    <source>
        <strain evidence="10">36Y_RITHPW</strain>
    </source>
</reference>
<dbReference type="RefSeq" id="WP_099640909.1">
    <property type="nucleotide sequence ID" value="NZ_NKHF01000023.1"/>
</dbReference>
<evidence type="ECO:0000256" key="1">
    <source>
        <dbReference type="ARBA" id="ARBA00004162"/>
    </source>
</evidence>
<evidence type="ECO:0000256" key="5">
    <source>
        <dbReference type="ARBA" id="ARBA00022989"/>
    </source>
</evidence>
<evidence type="ECO:0000256" key="3">
    <source>
        <dbReference type="ARBA" id="ARBA00022475"/>
    </source>
</evidence>
<gene>
    <name evidence="9" type="ORF">CEX98_04405</name>
</gene>
<evidence type="ECO:0000256" key="7">
    <source>
        <dbReference type="RuleBase" id="RU003879"/>
    </source>
</evidence>
<evidence type="ECO:0000256" key="6">
    <source>
        <dbReference type="ARBA" id="ARBA00023136"/>
    </source>
</evidence>
<dbReference type="GO" id="GO:0022857">
    <property type="term" value="F:transmembrane transporter activity"/>
    <property type="evidence" value="ECO:0007669"/>
    <property type="project" value="InterPro"/>
</dbReference>
<sequence>MLELPAPKPQHLGADLTALLDVLFIVLVFLLLSVAVKLNVLEVNLPTAGKNGEVVLEQTPKIVSVMFNHGQIAYALDEQPFSAENTLIQALDHLDNSDVIYIAVDKQVPSEALVSLFAQLSTLNIQVANLIVKGE</sequence>
<keyword evidence="3" id="KW-1003">Cell membrane</keyword>
<evidence type="ECO:0000256" key="4">
    <source>
        <dbReference type="ARBA" id="ARBA00022692"/>
    </source>
</evidence>
<dbReference type="AlphaFoldDB" id="A0A2A5JTU6"/>
<evidence type="ECO:0000256" key="8">
    <source>
        <dbReference type="SAM" id="Phobius"/>
    </source>
</evidence>
<feature type="transmembrane region" description="Helical" evidence="8">
    <location>
        <begin position="12"/>
        <end position="36"/>
    </location>
</feature>
<keyword evidence="10" id="KW-1185">Reference proteome</keyword>
<name>A0A2A5JTU6_PSEO7</name>
<organism evidence="9 10">
    <name type="scientific">Pseudoalteromonas piscicida</name>
    <dbReference type="NCBI Taxonomy" id="43662"/>
    <lineage>
        <taxon>Bacteria</taxon>
        <taxon>Pseudomonadati</taxon>
        <taxon>Pseudomonadota</taxon>
        <taxon>Gammaproteobacteria</taxon>
        <taxon>Alteromonadales</taxon>
        <taxon>Pseudoalteromonadaceae</taxon>
        <taxon>Pseudoalteromonas</taxon>
    </lineage>
</organism>
<accession>A0A2A5JTU6</accession>
<keyword evidence="6 8" id="KW-0472">Membrane</keyword>
<evidence type="ECO:0000256" key="2">
    <source>
        <dbReference type="ARBA" id="ARBA00005811"/>
    </source>
</evidence>
<evidence type="ECO:0000313" key="10">
    <source>
        <dbReference type="Proteomes" id="UP000228621"/>
    </source>
</evidence>
<keyword evidence="4 7" id="KW-0812">Transmembrane</keyword>
<evidence type="ECO:0000313" key="9">
    <source>
        <dbReference type="EMBL" id="PCK32838.1"/>
    </source>
</evidence>
<keyword evidence="7" id="KW-0813">Transport</keyword>
<protein>
    <submittedName>
        <fullName evidence="9">Biopolymer transporter</fullName>
    </submittedName>
</protein>
<dbReference type="GO" id="GO:0005886">
    <property type="term" value="C:plasma membrane"/>
    <property type="evidence" value="ECO:0007669"/>
    <property type="project" value="UniProtKB-SubCell"/>
</dbReference>
<dbReference type="InterPro" id="IPR003400">
    <property type="entry name" value="ExbD"/>
</dbReference>
<dbReference type="OrthoDB" id="6313787at2"/>
<comment type="caution">
    <text evidence="9">The sequence shown here is derived from an EMBL/GenBank/DDBJ whole genome shotgun (WGS) entry which is preliminary data.</text>
</comment>
<comment type="similarity">
    <text evidence="2 7">Belongs to the ExbD/TolR family.</text>
</comment>
<dbReference type="Pfam" id="PF02472">
    <property type="entry name" value="ExbD"/>
    <property type="match status" value="1"/>
</dbReference>